<dbReference type="Pfam" id="PF20155">
    <property type="entry name" value="TMP_3"/>
    <property type="match status" value="1"/>
</dbReference>
<feature type="transmembrane region" description="Helical" evidence="1">
    <location>
        <begin position="558"/>
        <end position="580"/>
    </location>
</feature>
<keyword evidence="1" id="KW-0812">Transmembrane</keyword>
<evidence type="ECO:0000313" key="4">
    <source>
        <dbReference type="Proteomes" id="UP000573963"/>
    </source>
</evidence>
<dbReference type="AlphaFoldDB" id="A0AA44DK63"/>
<feature type="transmembrane region" description="Helical" evidence="1">
    <location>
        <begin position="340"/>
        <end position="368"/>
    </location>
</feature>
<keyword evidence="1" id="KW-1133">Transmembrane helix</keyword>
<accession>A0AA44DK63</accession>
<dbReference type="PANTHER" id="PTHR38812:SF2">
    <property type="entry name" value="MU-LIKE PROPHAGE FLUMU PROTEIN GP42"/>
    <property type="match status" value="1"/>
</dbReference>
<dbReference type="InterPro" id="IPR013491">
    <property type="entry name" value="Tape_meas_N"/>
</dbReference>
<dbReference type="NCBIfam" id="TIGR02675">
    <property type="entry name" value="tape_meas_nterm"/>
    <property type="match status" value="1"/>
</dbReference>
<keyword evidence="1" id="KW-0472">Membrane</keyword>
<sequence>MSDGTIIIDTKIDNSGAKKGTGDLKAEAAKLAHEYKKSGMSSSQAWKKAWSDIKRDSKSGSSDVKGSIQSISSIAKSCAATLGGLFILDKVKDYAVQVVKTGISYNAMSEQAQVAWTTILGSQSKASQMMKDIEKYAASTPFSKMGVDAMAKQLTNAGFQGKSLFDQLTKFGNMGSAFGIQEDSLKEMVRQYSQVQQAQVAYTEDLNILQDRGIPIFKALAEVMGVPVSQVKKLASEGKVTADVYNKAIDSIANKTTGAMEGQSKTFSGMMSTLGDNLSMLAGALAKPIFDKMKDNLEVLMPKLEKFTKVLGEEGFGAALDSIAPGLGDLIKSAGLLGSAILGAVGALKIFIGLQAVVGFISGLAGAIKTYMGAVKGATLCQTLFNMVILPPPLTIVIGLIGLLVGAFIYLWNTSEGFRSFWIGLWDTIKNACITTWNSVSTFFTDTIPNVFNGIINFFKSDWKEILVFIVNPFVGAFMLAYKHCEGFRTFIDNLVNNIKMFFVNGFNNMKTSVVDFANNALLTLQTWGTNVWNFFTVTIPAWITSIFNWFNELPAKIGFALGFVVTKLIMWGVEVFTYLQTNVPIWIASVGTWFSELPGKIWTWLCDTVNKVINWGSQMWENAKIVASQFIENCINYISQLPGKIWAWLCNVINRVSAWGSQMWERAKTIANQFVSNCINYISQLPGKIWTWLCNTVNKVVNWGSNLWNAGKNAAKRLVDAVVNTVKSIPGKMVSIGRNIVEGVWKGITGAAGWFKSKVDSFFGGIVDGAKAALGIHSPARKMIPVGQYTVEGTEVGMSKQFPKMQDKFKDKVHGLVSEMKAKVQSESVSLGSSIVSTSTFNTLEKNNFTDNSQDVSGVISSLDKTLKSLKPKIYLDGKELIYSNVEFIKESLDEHEKRNTKFAY</sequence>
<proteinExistence type="predicted"/>
<reference evidence="3 4" key="1">
    <citation type="submission" date="2020-04" db="EMBL/GenBank/DDBJ databases">
        <authorList>
            <person name="Hitch T.C.A."/>
            <person name="Wylensek D."/>
            <person name="Clavel T."/>
        </authorList>
    </citation>
    <scope>NUCLEOTIDE SEQUENCE [LARGE SCALE GENOMIC DNA]</scope>
    <source>
        <strain evidence="3 4">Med78_4-601-WT-2</strain>
    </source>
</reference>
<dbReference type="PANTHER" id="PTHR38812">
    <property type="entry name" value="MU-LIKE PROPHAGE FLUMU PROTEIN GP42"/>
    <property type="match status" value="1"/>
</dbReference>
<dbReference type="InterPro" id="IPR053058">
    <property type="entry name" value="Mulikevirus_tape_measure"/>
</dbReference>
<feature type="transmembrane region" description="Helical" evidence="1">
    <location>
        <begin position="532"/>
        <end position="551"/>
    </location>
</feature>
<comment type="caution">
    <text evidence="3">The sequence shown here is derived from an EMBL/GenBank/DDBJ whole genome shotgun (WGS) entry which is preliminary data.</text>
</comment>
<organism evidence="3 4">
    <name type="scientific">Paraclostridium bifermentans</name>
    <name type="common">Clostridium bifermentans</name>
    <dbReference type="NCBI Taxonomy" id="1490"/>
    <lineage>
        <taxon>Bacteria</taxon>
        <taxon>Bacillati</taxon>
        <taxon>Bacillota</taxon>
        <taxon>Clostridia</taxon>
        <taxon>Peptostreptococcales</taxon>
        <taxon>Peptostreptococcaceae</taxon>
        <taxon>Paraclostridium</taxon>
    </lineage>
</organism>
<dbReference type="Proteomes" id="UP000573963">
    <property type="component" value="Unassembled WGS sequence"/>
</dbReference>
<feature type="domain" description="Tape measure protein N-terminal" evidence="2">
    <location>
        <begin position="102"/>
        <end position="286"/>
    </location>
</feature>
<dbReference type="EMBL" id="JABAFD010000002">
    <property type="protein sequence ID" value="NME08984.1"/>
    <property type="molecule type" value="Genomic_DNA"/>
</dbReference>
<name>A0AA44DK63_PARBF</name>
<evidence type="ECO:0000256" key="1">
    <source>
        <dbReference type="SAM" id="Phobius"/>
    </source>
</evidence>
<evidence type="ECO:0000259" key="2">
    <source>
        <dbReference type="Pfam" id="PF20155"/>
    </source>
</evidence>
<evidence type="ECO:0000313" key="3">
    <source>
        <dbReference type="EMBL" id="NME08984.1"/>
    </source>
</evidence>
<feature type="transmembrane region" description="Helical" evidence="1">
    <location>
        <begin position="388"/>
        <end position="412"/>
    </location>
</feature>
<gene>
    <name evidence="3" type="ORF">HF875_05600</name>
</gene>
<dbReference type="RefSeq" id="WP_168931551.1">
    <property type="nucleotide sequence ID" value="NZ_JABAFD010000002.1"/>
</dbReference>
<protein>
    <submittedName>
        <fullName evidence="3">Tape measure protein</fullName>
    </submittedName>
</protein>